<dbReference type="KEGG" id="psty:BFS30_21490"/>
<gene>
    <name evidence="3" type="ORF">BFS30_21490</name>
</gene>
<dbReference type="AlphaFoldDB" id="A0A1D7QQL1"/>
<keyword evidence="4" id="KW-1185">Reference proteome</keyword>
<dbReference type="Proteomes" id="UP000094313">
    <property type="component" value="Chromosome"/>
</dbReference>
<dbReference type="EMBL" id="CP017141">
    <property type="protein sequence ID" value="AOM80939.1"/>
    <property type="molecule type" value="Genomic_DNA"/>
</dbReference>
<dbReference type="OrthoDB" id="659223at2"/>
<accession>A0A1D7QQL1</accession>
<evidence type="ECO:0000313" key="3">
    <source>
        <dbReference type="EMBL" id="AOM80939.1"/>
    </source>
</evidence>
<evidence type="ECO:0000313" key="4">
    <source>
        <dbReference type="Proteomes" id="UP000094313"/>
    </source>
</evidence>
<proteinExistence type="predicted"/>
<dbReference type="InterPro" id="IPR011006">
    <property type="entry name" value="CheY-like_superfamily"/>
</dbReference>
<evidence type="ECO:0000259" key="2">
    <source>
        <dbReference type="PROSITE" id="PS50110"/>
    </source>
</evidence>
<keyword evidence="1" id="KW-0597">Phosphoprotein</keyword>
<reference evidence="3 4" key="1">
    <citation type="submission" date="2016-08" db="EMBL/GenBank/DDBJ databases">
        <authorList>
            <person name="Seilhamer J.J."/>
        </authorList>
    </citation>
    <scope>NUCLEOTIDE SEQUENCE [LARGE SCALE GENOMIC DNA]</scope>
    <source>
        <strain evidence="3 4">DX4</strain>
    </source>
</reference>
<sequence>MFKKVLIAEDHEHTNISVRKTLEDLGVAQKEFRFYCDDALALLNAAFHQEQPFDLLITDLSFEEDKNIQVINGGRALIKAARHLHPNLKVIVFSLENNVSVVDELFENLDIDAYVRKARYDADDLKRAIDAVSNHKKYRSADLMRNKRIDNSYDFKAFDIEIITLLCNGTPQKNIPSYLQQNNIKPSGLSSVEKRLNFIKTALNISSNEQLVAYCKDKKII</sequence>
<evidence type="ECO:0000256" key="1">
    <source>
        <dbReference type="PROSITE-ProRule" id="PRU00169"/>
    </source>
</evidence>
<feature type="modified residue" description="4-aspartylphosphate" evidence="1">
    <location>
        <position position="59"/>
    </location>
</feature>
<dbReference type="SUPFAM" id="SSF52172">
    <property type="entry name" value="CheY-like"/>
    <property type="match status" value="1"/>
</dbReference>
<organism evidence="3 4">
    <name type="scientific">Pedobacter steynii</name>
    <dbReference type="NCBI Taxonomy" id="430522"/>
    <lineage>
        <taxon>Bacteria</taxon>
        <taxon>Pseudomonadati</taxon>
        <taxon>Bacteroidota</taxon>
        <taxon>Sphingobacteriia</taxon>
        <taxon>Sphingobacteriales</taxon>
        <taxon>Sphingobacteriaceae</taxon>
        <taxon>Pedobacter</taxon>
    </lineage>
</organism>
<dbReference type="InterPro" id="IPR001789">
    <property type="entry name" value="Sig_transdc_resp-reg_receiver"/>
</dbReference>
<feature type="domain" description="Response regulatory" evidence="2">
    <location>
        <begin position="4"/>
        <end position="132"/>
    </location>
</feature>
<dbReference type="PROSITE" id="PS50110">
    <property type="entry name" value="RESPONSE_REGULATORY"/>
    <property type="match status" value="1"/>
</dbReference>
<protein>
    <submittedName>
        <fullName evidence="3">Transcriptional regulator</fullName>
    </submittedName>
</protein>
<dbReference type="Gene3D" id="3.40.50.2300">
    <property type="match status" value="1"/>
</dbReference>
<dbReference type="GO" id="GO:0000160">
    <property type="term" value="P:phosphorelay signal transduction system"/>
    <property type="evidence" value="ECO:0007669"/>
    <property type="project" value="InterPro"/>
</dbReference>
<name>A0A1D7QQL1_9SPHI</name>